<gene>
    <name evidence="2" type="ORF">CYME_CMT372C</name>
</gene>
<dbReference type="Gramene" id="CMT372CT">
    <property type="protein sequence ID" value="CMT372CT"/>
    <property type="gene ID" value="CMT372C"/>
</dbReference>
<organism evidence="2 3">
    <name type="scientific">Cyanidioschyzon merolae (strain NIES-3377 / 10D)</name>
    <name type="common">Unicellular red alga</name>
    <dbReference type="NCBI Taxonomy" id="280699"/>
    <lineage>
        <taxon>Eukaryota</taxon>
        <taxon>Rhodophyta</taxon>
        <taxon>Bangiophyceae</taxon>
        <taxon>Cyanidiales</taxon>
        <taxon>Cyanidiaceae</taxon>
        <taxon>Cyanidioschyzon</taxon>
    </lineage>
</organism>
<sequence length="329" mass="35079">MSPARTTTRKSQVAAADKAYGSSEGTGAGTGVRSGTGLRSTQFALLGLSFQAANPEGKLAAGPLLLERSASETSDALLPWPPLDRLRLLFDRGAADWLRQEVLGFFLDASSQCADPLAPPGTVLSFTGVHSAAGAEDGAPLASTAPTASTAPNTSGSVTVNRLGGKACGSWLPLELMESAYEQGAWLAQHRVVLEQLGVSPDTFRSFEGHAATKRRPQPKIIGSNNVEPVQEAFSRQSNAVREDPGWLRSPETAHRIERGSALRRHSRAPGVDDERTLSSDESRSPSTDRDTLDSSELDSDWTMDTFDDDESYEADEAFATAAEREAVF</sequence>
<keyword evidence="3" id="KW-1185">Reference proteome</keyword>
<feature type="compositionally biased region" description="Acidic residues" evidence="1">
    <location>
        <begin position="294"/>
        <end position="313"/>
    </location>
</feature>
<reference evidence="2 3" key="2">
    <citation type="journal article" date="2007" name="BMC Biol.">
        <title>A 100%-complete sequence reveals unusually simple genomic features in the hot-spring red alga Cyanidioschyzon merolae.</title>
        <authorList>
            <person name="Nozaki H."/>
            <person name="Takano H."/>
            <person name="Misumi O."/>
            <person name="Terasawa K."/>
            <person name="Matsuzaki M."/>
            <person name="Maruyama S."/>
            <person name="Nishida K."/>
            <person name="Yagisawa F."/>
            <person name="Yoshida Y."/>
            <person name="Fujiwara T."/>
            <person name="Takio S."/>
            <person name="Tamura K."/>
            <person name="Chung S.J."/>
            <person name="Nakamura S."/>
            <person name="Kuroiwa H."/>
            <person name="Tanaka K."/>
            <person name="Sato N."/>
            <person name="Kuroiwa T."/>
        </authorList>
    </citation>
    <scope>NUCLEOTIDE SEQUENCE [LARGE SCALE GENOMIC DNA]</scope>
    <source>
        <strain evidence="2 3">10D</strain>
    </source>
</reference>
<feature type="region of interest" description="Disordered" evidence="1">
    <location>
        <begin position="232"/>
        <end position="313"/>
    </location>
</feature>
<dbReference type="Proteomes" id="UP000007014">
    <property type="component" value="Chromosome 20"/>
</dbReference>
<feature type="compositionally biased region" description="Gly residues" evidence="1">
    <location>
        <begin position="24"/>
        <end position="34"/>
    </location>
</feature>
<feature type="compositionally biased region" description="Basic and acidic residues" evidence="1">
    <location>
        <begin position="271"/>
        <end position="293"/>
    </location>
</feature>
<proteinExistence type="predicted"/>
<protein>
    <submittedName>
        <fullName evidence="2">Uncharacterized protein</fullName>
    </submittedName>
</protein>
<dbReference type="RefSeq" id="XP_005539358.1">
    <property type="nucleotide sequence ID" value="XM_005539301.1"/>
</dbReference>
<reference evidence="2 3" key="1">
    <citation type="journal article" date="2004" name="Nature">
        <title>Genome sequence of the ultrasmall unicellular red alga Cyanidioschyzon merolae 10D.</title>
        <authorList>
            <person name="Matsuzaki M."/>
            <person name="Misumi O."/>
            <person name="Shin-i T."/>
            <person name="Maruyama S."/>
            <person name="Takahara M."/>
            <person name="Miyagishima S."/>
            <person name="Mori T."/>
            <person name="Nishida K."/>
            <person name="Yagisawa F."/>
            <person name="Nishida K."/>
            <person name="Yoshida Y."/>
            <person name="Nishimura Y."/>
            <person name="Nakao S."/>
            <person name="Kobayashi T."/>
            <person name="Momoyama Y."/>
            <person name="Higashiyama T."/>
            <person name="Minoda A."/>
            <person name="Sano M."/>
            <person name="Nomoto H."/>
            <person name="Oishi K."/>
            <person name="Hayashi H."/>
            <person name="Ohta F."/>
            <person name="Nishizaka S."/>
            <person name="Haga S."/>
            <person name="Miura S."/>
            <person name="Morishita T."/>
            <person name="Kabeya Y."/>
            <person name="Terasawa K."/>
            <person name="Suzuki Y."/>
            <person name="Ishii Y."/>
            <person name="Asakawa S."/>
            <person name="Takano H."/>
            <person name="Ohta N."/>
            <person name="Kuroiwa H."/>
            <person name="Tanaka K."/>
            <person name="Shimizu N."/>
            <person name="Sugano S."/>
            <person name="Sato N."/>
            <person name="Nozaki H."/>
            <person name="Ogasawara N."/>
            <person name="Kohara Y."/>
            <person name="Kuroiwa T."/>
        </authorList>
    </citation>
    <scope>NUCLEOTIDE SEQUENCE [LARGE SCALE GENOMIC DNA]</scope>
    <source>
        <strain evidence="2 3">10D</strain>
    </source>
</reference>
<feature type="compositionally biased region" description="Low complexity" evidence="1">
    <location>
        <begin position="139"/>
        <end position="157"/>
    </location>
</feature>
<dbReference type="GeneID" id="16998131"/>
<dbReference type="EMBL" id="AP006502">
    <property type="protein sequence ID" value="BAM83322.1"/>
    <property type="molecule type" value="Genomic_DNA"/>
</dbReference>
<evidence type="ECO:0000256" key="1">
    <source>
        <dbReference type="SAM" id="MobiDB-lite"/>
    </source>
</evidence>
<evidence type="ECO:0000313" key="2">
    <source>
        <dbReference type="EMBL" id="BAM83322.1"/>
    </source>
</evidence>
<dbReference type="KEGG" id="cme:CYME_CMT372C"/>
<feature type="compositionally biased region" description="Basic and acidic residues" evidence="1">
    <location>
        <begin position="241"/>
        <end position="261"/>
    </location>
</feature>
<dbReference type="HOGENOM" id="CLU_845574_0_0_1"/>
<feature type="region of interest" description="Disordered" evidence="1">
    <location>
        <begin position="137"/>
        <end position="158"/>
    </location>
</feature>
<feature type="region of interest" description="Disordered" evidence="1">
    <location>
        <begin position="1"/>
        <end position="34"/>
    </location>
</feature>
<feature type="compositionally biased region" description="Polar residues" evidence="1">
    <location>
        <begin position="1"/>
        <end position="11"/>
    </location>
</feature>
<dbReference type="AlphaFoldDB" id="M1VIE8"/>
<evidence type="ECO:0000313" key="3">
    <source>
        <dbReference type="Proteomes" id="UP000007014"/>
    </source>
</evidence>
<accession>M1VIE8</accession>
<name>M1VIE8_CYAM1</name>